<feature type="domain" description="DeoxyPurine in DNA protein A" evidence="1">
    <location>
        <begin position="12"/>
        <end position="41"/>
    </location>
</feature>
<evidence type="ECO:0000313" key="3">
    <source>
        <dbReference type="Proteomes" id="UP000555564"/>
    </source>
</evidence>
<organism evidence="2 3">
    <name type="scientific">Sphaerisporangium rubeum</name>
    <dbReference type="NCBI Taxonomy" id="321317"/>
    <lineage>
        <taxon>Bacteria</taxon>
        <taxon>Bacillati</taxon>
        <taxon>Actinomycetota</taxon>
        <taxon>Actinomycetes</taxon>
        <taxon>Streptosporangiales</taxon>
        <taxon>Streptosporangiaceae</taxon>
        <taxon>Sphaerisporangium</taxon>
    </lineage>
</organism>
<evidence type="ECO:0000259" key="1">
    <source>
        <dbReference type="Pfam" id="PF23859"/>
    </source>
</evidence>
<protein>
    <recommendedName>
        <fullName evidence="1">DeoxyPurine in DNA protein A domain-containing protein</fullName>
    </recommendedName>
</protein>
<keyword evidence="3" id="KW-1185">Reference proteome</keyword>
<dbReference type="Proteomes" id="UP000555564">
    <property type="component" value="Unassembled WGS sequence"/>
</dbReference>
<dbReference type="RefSeq" id="WP_425503716.1">
    <property type="nucleotide sequence ID" value="NZ_JACHIU010000001.1"/>
</dbReference>
<evidence type="ECO:0000313" key="2">
    <source>
        <dbReference type="EMBL" id="MBB6476886.1"/>
    </source>
</evidence>
<name>A0A7X0MBA3_9ACTN</name>
<dbReference type="Pfam" id="PF23859">
    <property type="entry name" value="DpdA"/>
    <property type="match status" value="1"/>
</dbReference>
<sequence length="51" mass="6007">MSTDPLPSGDRARFYLGTHQPHWLERVSIPLFVSHRQLVRRPRRQLAAPCR</sequence>
<gene>
    <name evidence="2" type="ORF">BJ992_006317</name>
</gene>
<dbReference type="AlphaFoldDB" id="A0A7X0MBA3"/>
<reference evidence="2 3" key="1">
    <citation type="submission" date="2020-08" db="EMBL/GenBank/DDBJ databases">
        <title>Sequencing the genomes of 1000 actinobacteria strains.</title>
        <authorList>
            <person name="Klenk H.-P."/>
        </authorList>
    </citation>
    <scope>NUCLEOTIDE SEQUENCE [LARGE SCALE GENOMIC DNA]</scope>
    <source>
        <strain evidence="2 3">DSM 44936</strain>
    </source>
</reference>
<dbReference type="InterPro" id="IPR055645">
    <property type="entry name" value="DpdA"/>
</dbReference>
<accession>A0A7X0MBA3</accession>
<proteinExistence type="predicted"/>
<dbReference type="EMBL" id="JACHIU010000001">
    <property type="protein sequence ID" value="MBB6476886.1"/>
    <property type="molecule type" value="Genomic_DNA"/>
</dbReference>
<comment type="caution">
    <text evidence="2">The sequence shown here is derived from an EMBL/GenBank/DDBJ whole genome shotgun (WGS) entry which is preliminary data.</text>
</comment>